<reference evidence="2" key="1">
    <citation type="journal article" date="2019" name="Int. J. Syst. Evol. Microbiol.">
        <title>The Global Catalogue of Microorganisms (GCM) 10K type strain sequencing project: providing services to taxonomists for standard genome sequencing and annotation.</title>
        <authorList>
            <consortium name="The Broad Institute Genomics Platform"/>
            <consortium name="The Broad Institute Genome Sequencing Center for Infectious Disease"/>
            <person name="Wu L."/>
            <person name="Ma J."/>
        </authorList>
    </citation>
    <scope>NUCLEOTIDE SEQUENCE [LARGE SCALE GENOMIC DNA]</scope>
    <source>
        <strain evidence="2">JCM 31486</strain>
    </source>
</reference>
<dbReference type="Pfam" id="PF13560">
    <property type="entry name" value="HTH_31"/>
    <property type="match status" value="1"/>
</dbReference>
<dbReference type="Proteomes" id="UP001597045">
    <property type="component" value="Unassembled WGS sequence"/>
</dbReference>
<name>A0ABW3M8X7_9PSEU</name>
<dbReference type="CDD" id="cd00093">
    <property type="entry name" value="HTH_XRE"/>
    <property type="match status" value="1"/>
</dbReference>
<protein>
    <submittedName>
        <fullName evidence="1">Helix-turn-helix domain-containing protein</fullName>
    </submittedName>
</protein>
<dbReference type="EMBL" id="JBHTIS010000489">
    <property type="protein sequence ID" value="MFD1046019.1"/>
    <property type="molecule type" value="Genomic_DNA"/>
</dbReference>
<comment type="caution">
    <text evidence="1">The sequence shown here is derived from an EMBL/GenBank/DDBJ whole genome shotgun (WGS) entry which is preliminary data.</text>
</comment>
<evidence type="ECO:0000313" key="2">
    <source>
        <dbReference type="Proteomes" id="UP001597045"/>
    </source>
</evidence>
<accession>A0ABW3M8X7</accession>
<dbReference type="SUPFAM" id="SSF47413">
    <property type="entry name" value="lambda repressor-like DNA-binding domains"/>
    <property type="match status" value="1"/>
</dbReference>
<gene>
    <name evidence="1" type="ORF">ACFQ1S_10815</name>
</gene>
<evidence type="ECO:0000313" key="1">
    <source>
        <dbReference type="EMBL" id="MFD1046019.1"/>
    </source>
</evidence>
<sequence>MAAAFRSLSDALEDLKVRSGLSYEGIGRKAHVSKSTVHRYCTGLSQPQNFGVVERIGLACGATRAEMLLLHRLWVRTTEPDGTEPHVPAITLPETDAITIHLDEPFEATPRTVDVPVESAAYV</sequence>
<proteinExistence type="predicted"/>
<dbReference type="InterPro" id="IPR001387">
    <property type="entry name" value="Cro/C1-type_HTH"/>
</dbReference>
<feature type="non-terminal residue" evidence="1">
    <location>
        <position position="123"/>
    </location>
</feature>
<keyword evidence="2" id="KW-1185">Reference proteome</keyword>
<organism evidence="1 2">
    <name type="scientific">Kibdelosporangium lantanae</name>
    <dbReference type="NCBI Taxonomy" id="1497396"/>
    <lineage>
        <taxon>Bacteria</taxon>
        <taxon>Bacillati</taxon>
        <taxon>Actinomycetota</taxon>
        <taxon>Actinomycetes</taxon>
        <taxon>Pseudonocardiales</taxon>
        <taxon>Pseudonocardiaceae</taxon>
        <taxon>Kibdelosporangium</taxon>
    </lineage>
</organism>
<dbReference type="InterPro" id="IPR010982">
    <property type="entry name" value="Lambda_DNA-bd_dom_sf"/>
</dbReference>